<sequence length="34" mass="3994">MRKKIGNNANINNTFFITFILTVHKYAAKINIQR</sequence>
<evidence type="ECO:0000313" key="1">
    <source>
        <dbReference type="EMBL" id="DAE23378.1"/>
    </source>
</evidence>
<accession>A0A8S5QWM6</accession>
<name>A0A8S5QWM6_9CAUD</name>
<proteinExistence type="predicted"/>
<dbReference type="EMBL" id="BK015752">
    <property type="protein sequence ID" value="DAE23378.1"/>
    <property type="molecule type" value="Genomic_DNA"/>
</dbReference>
<reference evidence="1" key="1">
    <citation type="journal article" date="2021" name="Proc. Natl. Acad. Sci. U.S.A.">
        <title>A Catalog of Tens of Thousands of Viruses from Human Metagenomes Reveals Hidden Associations with Chronic Diseases.</title>
        <authorList>
            <person name="Tisza M.J."/>
            <person name="Buck C.B."/>
        </authorList>
    </citation>
    <scope>NUCLEOTIDE SEQUENCE</scope>
    <source>
        <strain evidence="1">CtcPl3</strain>
    </source>
</reference>
<protein>
    <submittedName>
        <fullName evidence="1">Uncharacterized protein</fullName>
    </submittedName>
</protein>
<organism evidence="1">
    <name type="scientific">Myoviridae sp. ctcPl3</name>
    <dbReference type="NCBI Taxonomy" id="2826669"/>
    <lineage>
        <taxon>Viruses</taxon>
        <taxon>Duplodnaviria</taxon>
        <taxon>Heunggongvirae</taxon>
        <taxon>Uroviricota</taxon>
        <taxon>Caudoviricetes</taxon>
    </lineage>
</organism>